<organism evidence="1 2">
    <name type="scientific">Chitinophaga tropicalis</name>
    <dbReference type="NCBI Taxonomy" id="2683588"/>
    <lineage>
        <taxon>Bacteria</taxon>
        <taxon>Pseudomonadati</taxon>
        <taxon>Bacteroidota</taxon>
        <taxon>Chitinophagia</taxon>
        <taxon>Chitinophagales</taxon>
        <taxon>Chitinophagaceae</taxon>
        <taxon>Chitinophaga</taxon>
    </lineage>
</organism>
<gene>
    <name evidence="1" type="ORF">GO493_14970</name>
</gene>
<reference evidence="1 2" key="1">
    <citation type="submission" date="2019-12" db="EMBL/GenBank/DDBJ databases">
        <title>Chitinophaga sp. strain ysch24 (GDMCC 1.1355), whole genome shotgun sequence.</title>
        <authorList>
            <person name="Zhang X."/>
        </authorList>
    </citation>
    <scope>NUCLEOTIDE SEQUENCE [LARGE SCALE GENOMIC DNA]</scope>
    <source>
        <strain evidence="2">ysch24</strain>
    </source>
</reference>
<evidence type="ECO:0000313" key="2">
    <source>
        <dbReference type="Proteomes" id="UP000461730"/>
    </source>
</evidence>
<name>A0A7K1U5F4_9BACT</name>
<dbReference type="AlphaFoldDB" id="A0A7K1U5F4"/>
<sequence>MDKHSFHIPVLGLGYSIDTPVKVARFGISSVISIVDDQLVERMRVLHCKTAGVDYFPITEKEDDYRAKRITDYLNRIHAIVKDQMKEIVLLPFEGDNDLVKYFELLPDSSSLKKMYNRMCSLDEGSEKQQMQQELRRHVTAGAIDVNIMCKLDRAGTDAKGNPLPPEYSDALAALRGFARSDLESSVVLSAGYNPALYSYIEQFPDFYPGKDDKLKKKLILKVSDYRSALVQGKILAKKGLWISEFRIESGLNCGGHAFATDGLLLGPILEEFKNKREELTAELFELCNSTLEKNGLPAFSNRPALKITVQGGIGTASEHAFLIDNYILDGAGWGSPFLLVPEATNVDSDTLTQLSGASKEDYYMSYASPLGVPFNNFRKSTSEVQRKERIAKNRPGSPCHKKYLVSNTEFTTEPICTASRQYLHLKIKELEAKGLPATEYRQELDNVLEKDCLCEGLGASALKKNDLPPSHGLTAVTLCPGPNLAYFSGVFSLAEMVGHIYGKLNLLNSLHRPNLFVNELHLYIDYLKKKLVTGVSLPPKQVRALETFKKNLLEGIEYYKGLATTFTSMKTELDAAAITLAALRIS</sequence>
<comment type="caution">
    <text evidence="1">The sequence shown here is derived from an EMBL/GenBank/DDBJ whole genome shotgun (WGS) entry which is preliminary data.</text>
</comment>
<proteinExistence type="predicted"/>
<accession>A0A7K1U5F4</accession>
<evidence type="ECO:0000313" key="1">
    <source>
        <dbReference type="EMBL" id="MVT09569.1"/>
    </source>
</evidence>
<keyword evidence="2" id="KW-1185">Reference proteome</keyword>
<dbReference type="RefSeq" id="WP_157307016.1">
    <property type="nucleotide sequence ID" value="NZ_WRXN01000006.1"/>
</dbReference>
<dbReference type="EMBL" id="WRXN01000006">
    <property type="protein sequence ID" value="MVT09569.1"/>
    <property type="molecule type" value="Genomic_DNA"/>
</dbReference>
<protein>
    <submittedName>
        <fullName evidence="1">Uncharacterized protein</fullName>
    </submittedName>
</protein>
<dbReference type="Proteomes" id="UP000461730">
    <property type="component" value="Unassembled WGS sequence"/>
</dbReference>